<proteinExistence type="predicted"/>
<dbReference type="STRING" id="29760.F6HWV3"/>
<protein>
    <submittedName>
        <fullName evidence="1">Uncharacterized protein</fullName>
    </submittedName>
</protein>
<keyword evidence="2" id="KW-1185">Reference proteome</keyword>
<sequence length="140" mass="15646">MALLGDDGRGFELARKLESCGVWRSWLGDALYSNFVQYLSSPNTWESFMRSDDSKSRAQIQLQLRARALLFDKASVSLFLRSPSTPTSSLPVSKLNPSYLQLHGDDVYFTLEQDVVQQREGVVASNTAPSKALIMQEVLV</sequence>
<dbReference type="ExpressionAtlas" id="F6HWV3">
    <property type="expression patterns" value="baseline"/>
</dbReference>
<dbReference type="PaxDb" id="29760-VIT_00s0768g00010.t01"/>
<dbReference type="eggNOG" id="ENOG502QS2N">
    <property type="taxonomic scope" value="Eukaryota"/>
</dbReference>
<accession>F6HWV3</accession>
<dbReference type="Proteomes" id="UP000009183">
    <property type="component" value="Unassembled WGS sequence, unordered"/>
</dbReference>
<evidence type="ECO:0000313" key="2">
    <source>
        <dbReference type="Proteomes" id="UP000009183"/>
    </source>
</evidence>
<dbReference type="HOGENOM" id="CLU_152867_0_0_1"/>
<reference evidence="2" key="1">
    <citation type="journal article" date="2007" name="Nature">
        <title>The grapevine genome sequence suggests ancestral hexaploidization in major angiosperm phyla.</title>
        <authorList>
            <consortium name="The French-Italian Public Consortium for Grapevine Genome Characterization."/>
            <person name="Jaillon O."/>
            <person name="Aury J.-M."/>
            <person name="Noel B."/>
            <person name="Policriti A."/>
            <person name="Clepet C."/>
            <person name="Casagrande A."/>
            <person name="Choisne N."/>
            <person name="Aubourg S."/>
            <person name="Vitulo N."/>
            <person name="Jubin C."/>
            <person name="Vezzi A."/>
            <person name="Legeai F."/>
            <person name="Hugueney P."/>
            <person name="Dasilva C."/>
            <person name="Horner D."/>
            <person name="Mica E."/>
            <person name="Jublot D."/>
            <person name="Poulain J."/>
            <person name="Bruyere C."/>
            <person name="Billault A."/>
            <person name="Segurens B."/>
            <person name="Gouyvenoux M."/>
            <person name="Ugarte E."/>
            <person name="Cattonaro F."/>
            <person name="Anthouard V."/>
            <person name="Vico V."/>
            <person name="Del Fabbro C."/>
            <person name="Alaux M."/>
            <person name="Di Gaspero G."/>
            <person name="Dumas V."/>
            <person name="Felice N."/>
            <person name="Paillard S."/>
            <person name="Juman I."/>
            <person name="Moroldo M."/>
            <person name="Scalabrin S."/>
            <person name="Canaguier A."/>
            <person name="Le Clainche I."/>
            <person name="Malacrida G."/>
            <person name="Durand E."/>
            <person name="Pesole G."/>
            <person name="Laucou V."/>
            <person name="Chatelet P."/>
            <person name="Merdinoglu D."/>
            <person name="Delledonne M."/>
            <person name="Pezzotti M."/>
            <person name="Lecharny A."/>
            <person name="Scarpelli C."/>
            <person name="Artiguenave F."/>
            <person name="Pe M.E."/>
            <person name="Valle G."/>
            <person name="Morgante M."/>
            <person name="Caboche M."/>
            <person name="Adam-Blondon A.-F."/>
            <person name="Weissenbach J."/>
            <person name="Quetier F."/>
            <person name="Wincker P."/>
        </authorList>
    </citation>
    <scope>NUCLEOTIDE SEQUENCE [LARGE SCALE GENOMIC DNA]</scope>
    <source>
        <strain evidence="2">cv. Pinot noir / PN40024</strain>
    </source>
</reference>
<evidence type="ECO:0000313" key="1">
    <source>
        <dbReference type="EMBL" id="CCB59167.1"/>
    </source>
</evidence>
<gene>
    <name evidence="1" type="ORF">VIT_00s0768g00010</name>
</gene>
<dbReference type="EMBL" id="FN596312">
    <property type="protein sequence ID" value="CCB59167.1"/>
    <property type="molecule type" value="Genomic_DNA"/>
</dbReference>
<organism evidence="1 2">
    <name type="scientific">Vitis vinifera</name>
    <name type="common">Grape</name>
    <dbReference type="NCBI Taxonomy" id="29760"/>
    <lineage>
        <taxon>Eukaryota</taxon>
        <taxon>Viridiplantae</taxon>
        <taxon>Streptophyta</taxon>
        <taxon>Embryophyta</taxon>
        <taxon>Tracheophyta</taxon>
        <taxon>Spermatophyta</taxon>
        <taxon>Magnoliopsida</taxon>
        <taxon>eudicotyledons</taxon>
        <taxon>Gunneridae</taxon>
        <taxon>Pentapetalae</taxon>
        <taxon>rosids</taxon>
        <taxon>Vitales</taxon>
        <taxon>Vitaceae</taxon>
        <taxon>Viteae</taxon>
        <taxon>Vitis</taxon>
    </lineage>
</organism>
<dbReference type="AlphaFoldDB" id="F6HWV3"/>
<name>F6HWV3_VITVI</name>
<dbReference type="PANTHER" id="PTHR37604">
    <property type="entry name" value="TRANSCRIPTION INITIATION FACTOR TFIID SUBUNIT"/>
    <property type="match status" value="1"/>
</dbReference>
<dbReference type="PANTHER" id="PTHR37604:SF1">
    <property type="entry name" value="TRANSCRIPTION INITIATION FACTOR TFIID SUBUNIT"/>
    <property type="match status" value="1"/>
</dbReference>
<dbReference type="InParanoid" id="F6HWV3"/>